<dbReference type="Proteomes" id="UP000265560">
    <property type="component" value="Chromosome"/>
</dbReference>
<evidence type="ECO:0000259" key="4">
    <source>
        <dbReference type="PROSITE" id="PS01124"/>
    </source>
</evidence>
<protein>
    <submittedName>
        <fullName evidence="5">Helix-turn-helix domain-containing protein</fullName>
    </submittedName>
</protein>
<keyword evidence="2" id="KW-0238">DNA-binding</keyword>
<dbReference type="GO" id="GO:0043565">
    <property type="term" value="F:sequence-specific DNA binding"/>
    <property type="evidence" value="ECO:0007669"/>
    <property type="project" value="InterPro"/>
</dbReference>
<dbReference type="PANTHER" id="PTHR46796">
    <property type="entry name" value="HTH-TYPE TRANSCRIPTIONAL ACTIVATOR RHAS-RELATED"/>
    <property type="match status" value="1"/>
</dbReference>
<evidence type="ECO:0000256" key="3">
    <source>
        <dbReference type="ARBA" id="ARBA00023163"/>
    </source>
</evidence>
<dbReference type="EMBL" id="CP032419">
    <property type="protein sequence ID" value="AYC35107.1"/>
    <property type="molecule type" value="Genomic_DNA"/>
</dbReference>
<feature type="domain" description="HTH araC/xylS-type" evidence="4">
    <location>
        <begin position="192"/>
        <end position="293"/>
    </location>
</feature>
<name>A0A385Z9W0_9PSED</name>
<dbReference type="SMART" id="SM00342">
    <property type="entry name" value="HTH_ARAC"/>
    <property type="match status" value="1"/>
</dbReference>
<accession>A0A385Z9W0</accession>
<keyword evidence="3" id="KW-0804">Transcription</keyword>
<dbReference type="GO" id="GO:0003700">
    <property type="term" value="F:DNA-binding transcription factor activity"/>
    <property type="evidence" value="ECO:0007669"/>
    <property type="project" value="InterPro"/>
</dbReference>
<sequence length="295" mass="33598">MQIQAHKALDVDQQQRVIAGWEQHYQQMSPGAFRGQIVHLELGGVAVYEERMNTRVEQYFHAPASSLVFSFDAVDGSLYLLNGESQNTWITPENYKEVAVVLDQNYLSRLAGLDLSVLDGLFLTPLRSQHSRLFGRWLSGTLGRLLATPDQLAEENLARQLVDDCLFVLECSTRTLDDSGLRRLARDRQVVRKVFELATAFPDEHFNVLQLASVASVSVRQLQKSFTAFIGVAPNHWLRLRRLNAAHRDLLRASPGETTVAEIAMRWSFWHLGRFSEAYRQLFNELPSCTLLRRS</sequence>
<dbReference type="OrthoDB" id="6003540at2"/>
<dbReference type="PROSITE" id="PS01124">
    <property type="entry name" value="HTH_ARAC_FAMILY_2"/>
    <property type="match status" value="1"/>
</dbReference>
<evidence type="ECO:0000313" key="6">
    <source>
        <dbReference type="Proteomes" id="UP000265560"/>
    </source>
</evidence>
<organism evidence="5 6">
    <name type="scientific">Pseudomonas cavernae</name>
    <dbReference type="NCBI Taxonomy" id="2320867"/>
    <lineage>
        <taxon>Bacteria</taxon>
        <taxon>Pseudomonadati</taxon>
        <taxon>Pseudomonadota</taxon>
        <taxon>Gammaproteobacteria</taxon>
        <taxon>Pseudomonadales</taxon>
        <taxon>Pseudomonadaceae</taxon>
        <taxon>Pseudomonas</taxon>
    </lineage>
</organism>
<dbReference type="AlphaFoldDB" id="A0A385Z9W0"/>
<dbReference type="InterPro" id="IPR018060">
    <property type="entry name" value="HTH_AraC"/>
</dbReference>
<gene>
    <name evidence="5" type="ORF">D3880_15385</name>
</gene>
<evidence type="ECO:0000313" key="5">
    <source>
        <dbReference type="EMBL" id="AYC35107.1"/>
    </source>
</evidence>
<dbReference type="PANTHER" id="PTHR46796:SF12">
    <property type="entry name" value="HTH-TYPE DNA-BINDING TRANSCRIPTIONAL ACTIVATOR EUTR"/>
    <property type="match status" value="1"/>
</dbReference>
<reference evidence="6" key="1">
    <citation type="submission" date="2018-09" db="EMBL/GenBank/DDBJ databases">
        <authorList>
            <person name="Zhu H."/>
        </authorList>
    </citation>
    <scope>NUCLEOTIDE SEQUENCE [LARGE SCALE GENOMIC DNA]</scope>
    <source>
        <strain evidence="6">K2W31S-8</strain>
    </source>
</reference>
<dbReference type="RefSeq" id="WP_119895753.1">
    <property type="nucleotide sequence ID" value="NZ_CP032419.1"/>
</dbReference>
<keyword evidence="1" id="KW-0805">Transcription regulation</keyword>
<proteinExistence type="predicted"/>
<dbReference type="Gene3D" id="1.10.10.60">
    <property type="entry name" value="Homeodomain-like"/>
    <property type="match status" value="1"/>
</dbReference>
<dbReference type="KEGG" id="pcav:D3880_15385"/>
<evidence type="ECO:0000256" key="2">
    <source>
        <dbReference type="ARBA" id="ARBA00023125"/>
    </source>
</evidence>
<dbReference type="Pfam" id="PF12833">
    <property type="entry name" value="HTH_18"/>
    <property type="match status" value="1"/>
</dbReference>
<dbReference type="InterPro" id="IPR050204">
    <property type="entry name" value="AraC_XylS_family_regulators"/>
</dbReference>
<keyword evidence="6" id="KW-1185">Reference proteome</keyword>
<evidence type="ECO:0000256" key="1">
    <source>
        <dbReference type="ARBA" id="ARBA00023015"/>
    </source>
</evidence>